<name>A0A3M7Q5J2_BRAPC</name>
<protein>
    <submittedName>
        <fullName evidence="1">Uncharacterized protein</fullName>
    </submittedName>
</protein>
<keyword evidence="2" id="KW-1185">Reference proteome</keyword>
<evidence type="ECO:0000313" key="1">
    <source>
        <dbReference type="EMBL" id="RNA06462.1"/>
    </source>
</evidence>
<reference evidence="1 2" key="1">
    <citation type="journal article" date="2018" name="Sci. Rep.">
        <title>Genomic signatures of local adaptation to the degree of environmental predictability in rotifers.</title>
        <authorList>
            <person name="Franch-Gras L."/>
            <person name="Hahn C."/>
            <person name="Garcia-Roger E.M."/>
            <person name="Carmona M.J."/>
            <person name="Serra M."/>
            <person name="Gomez A."/>
        </authorList>
    </citation>
    <scope>NUCLEOTIDE SEQUENCE [LARGE SCALE GENOMIC DNA]</scope>
    <source>
        <strain evidence="1">HYR1</strain>
    </source>
</reference>
<gene>
    <name evidence="1" type="ORF">BpHYR1_000393</name>
</gene>
<sequence length="174" mass="20058">MDEFVIKVRNKQLITIWKPIEPIGLCVSHASRGSKVQIPLRQKKTLKYLCSARRIFKPLSLKKGGRFLMGNNCVLDDQPDVTSMMYVACTKIAVHEAAISNNGILSKIYLKLSFIQSFIFSPETFKDCLYKQEPNINKIILTTTMIMHISLLHHKLRYELDHVPKEISPMLKHF</sequence>
<organism evidence="1 2">
    <name type="scientific">Brachionus plicatilis</name>
    <name type="common">Marine rotifer</name>
    <name type="synonym">Brachionus muelleri</name>
    <dbReference type="NCBI Taxonomy" id="10195"/>
    <lineage>
        <taxon>Eukaryota</taxon>
        <taxon>Metazoa</taxon>
        <taxon>Spiralia</taxon>
        <taxon>Gnathifera</taxon>
        <taxon>Rotifera</taxon>
        <taxon>Eurotatoria</taxon>
        <taxon>Monogononta</taxon>
        <taxon>Pseudotrocha</taxon>
        <taxon>Ploima</taxon>
        <taxon>Brachionidae</taxon>
        <taxon>Brachionus</taxon>
    </lineage>
</organism>
<dbReference type="Proteomes" id="UP000276133">
    <property type="component" value="Unassembled WGS sequence"/>
</dbReference>
<proteinExistence type="predicted"/>
<dbReference type="EMBL" id="REGN01007389">
    <property type="protein sequence ID" value="RNA06462.1"/>
    <property type="molecule type" value="Genomic_DNA"/>
</dbReference>
<dbReference type="AlphaFoldDB" id="A0A3M7Q5J2"/>
<comment type="caution">
    <text evidence="1">The sequence shown here is derived from an EMBL/GenBank/DDBJ whole genome shotgun (WGS) entry which is preliminary data.</text>
</comment>
<accession>A0A3M7Q5J2</accession>
<evidence type="ECO:0000313" key="2">
    <source>
        <dbReference type="Proteomes" id="UP000276133"/>
    </source>
</evidence>